<dbReference type="Proteomes" id="UP000249417">
    <property type="component" value="Unassembled WGS sequence"/>
</dbReference>
<name>A0A2W5N0Q0_9BACT</name>
<comment type="caution">
    <text evidence="2">The sequence shown here is derived from an EMBL/GenBank/DDBJ whole genome shotgun (WGS) entry which is preliminary data.</text>
</comment>
<sequence>MKTVLLLLALFTGMAAFQPSAAHATQVQEAQPDLYANLSKAWRQRGVEGVKAILNSHQIETYADQQTATTWLQNNYEMDRRNPRIGLLYADALYPLARDYKMARKESEYHHYMLAGLTAFLSSQLIAYEDIARCADKSVGAAYAQSWREGKTYETYKVYAASLSKEQRQSVWESVKKISDGRDKSEPDKTACAGGAEALAAAQMKGDCQSTGLDKTDMKCDEEKYIEILNDDQWQALRLKVQAAVMDHTLKGNI</sequence>
<gene>
    <name evidence="2" type="ORF">DI551_10100</name>
</gene>
<feature type="signal peptide" evidence="1">
    <location>
        <begin position="1"/>
        <end position="24"/>
    </location>
</feature>
<keyword evidence="1" id="KW-0732">Signal</keyword>
<dbReference type="EMBL" id="QFQB01000091">
    <property type="protein sequence ID" value="PZQ44475.1"/>
    <property type="molecule type" value="Genomic_DNA"/>
</dbReference>
<protein>
    <submittedName>
        <fullName evidence="2">Uncharacterized protein</fullName>
    </submittedName>
</protein>
<evidence type="ECO:0000256" key="1">
    <source>
        <dbReference type="SAM" id="SignalP"/>
    </source>
</evidence>
<proteinExistence type="predicted"/>
<reference evidence="2 3" key="1">
    <citation type="submission" date="2017-08" db="EMBL/GenBank/DDBJ databases">
        <title>Infants hospitalized years apart are colonized by the same room-sourced microbial strains.</title>
        <authorList>
            <person name="Brooks B."/>
            <person name="Olm M.R."/>
            <person name="Firek B.A."/>
            <person name="Baker R."/>
            <person name="Thomas B.C."/>
            <person name="Morowitz M.J."/>
            <person name="Banfield J.F."/>
        </authorList>
    </citation>
    <scope>NUCLEOTIDE SEQUENCE [LARGE SCALE GENOMIC DNA]</scope>
    <source>
        <strain evidence="2">S2_005_002_R2_29</strain>
    </source>
</reference>
<dbReference type="AlphaFoldDB" id="A0A2W5N0Q0"/>
<organism evidence="2 3">
    <name type="scientific">Micavibrio aeruginosavorus</name>
    <dbReference type="NCBI Taxonomy" id="349221"/>
    <lineage>
        <taxon>Bacteria</taxon>
        <taxon>Pseudomonadati</taxon>
        <taxon>Bdellovibrionota</taxon>
        <taxon>Bdellovibrionia</taxon>
        <taxon>Bdellovibrionales</taxon>
        <taxon>Pseudobdellovibrionaceae</taxon>
        <taxon>Micavibrio</taxon>
    </lineage>
</organism>
<evidence type="ECO:0000313" key="2">
    <source>
        <dbReference type="EMBL" id="PZQ44475.1"/>
    </source>
</evidence>
<accession>A0A2W5N0Q0</accession>
<evidence type="ECO:0000313" key="3">
    <source>
        <dbReference type="Proteomes" id="UP000249417"/>
    </source>
</evidence>
<feature type="chain" id="PRO_5015893253" evidence="1">
    <location>
        <begin position="25"/>
        <end position="254"/>
    </location>
</feature>